<sequence>MISTKKCRIITGSKDIQNADGSIKQEVNDLVWEKIQKIPDNDRLLQNFTQQYHNLESEKDQLLNYFQIVISALDEGSESSEKITVGKIKNFLSKVSEIQKKLQDLDQQNKIYKLHFTSASSSQNSQEKASHTEAGKIHEGKPDMNPQATNDVQTQPKQICKDEVDNIKLFTLIKQDNKIVPSLIGTGSLYLVYQLNEVSCKFVSEDQKTNITYKFTNKSDLRINNKVISITVKNENGKMRIKLLKFKDEQSARNFASLLKEKAKLEV</sequence>
<dbReference type="VEuPathDB" id="TrichDB:TRFO_31733"/>
<feature type="coiled-coil region" evidence="1">
    <location>
        <begin position="45"/>
        <end position="115"/>
    </location>
</feature>
<feature type="compositionally biased region" description="Basic and acidic residues" evidence="2">
    <location>
        <begin position="128"/>
        <end position="142"/>
    </location>
</feature>
<keyword evidence="1" id="KW-0175">Coiled coil</keyword>
<dbReference type="Proteomes" id="UP000179807">
    <property type="component" value="Unassembled WGS sequence"/>
</dbReference>
<reference evidence="3" key="1">
    <citation type="submission" date="2016-10" db="EMBL/GenBank/DDBJ databases">
        <authorList>
            <person name="Benchimol M."/>
            <person name="Almeida L.G."/>
            <person name="Vasconcelos A.T."/>
            <person name="Perreira-Neves A."/>
            <person name="Rosa I.A."/>
            <person name="Tasca T."/>
            <person name="Bogo M.R."/>
            <person name="de Souza W."/>
        </authorList>
    </citation>
    <scope>NUCLEOTIDE SEQUENCE [LARGE SCALE GENOMIC DNA]</scope>
    <source>
        <strain evidence="3">K</strain>
    </source>
</reference>
<evidence type="ECO:0000256" key="1">
    <source>
        <dbReference type="SAM" id="Coils"/>
    </source>
</evidence>
<feature type="region of interest" description="Disordered" evidence="2">
    <location>
        <begin position="118"/>
        <end position="157"/>
    </location>
</feature>
<evidence type="ECO:0000313" key="3">
    <source>
        <dbReference type="EMBL" id="OHT01462.1"/>
    </source>
</evidence>
<evidence type="ECO:0000256" key="2">
    <source>
        <dbReference type="SAM" id="MobiDB-lite"/>
    </source>
</evidence>
<name>A0A1J4JVA7_9EUKA</name>
<dbReference type="AlphaFoldDB" id="A0A1J4JVA7"/>
<dbReference type="EMBL" id="MLAK01000911">
    <property type="protein sequence ID" value="OHT01462.1"/>
    <property type="molecule type" value="Genomic_DNA"/>
</dbReference>
<evidence type="ECO:0000313" key="4">
    <source>
        <dbReference type="Proteomes" id="UP000179807"/>
    </source>
</evidence>
<protein>
    <recommendedName>
        <fullName evidence="5">RanBD1 domain-containing protein</fullName>
    </recommendedName>
</protein>
<dbReference type="RefSeq" id="XP_068354598.1">
    <property type="nucleotide sequence ID" value="XM_068508103.1"/>
</dbReference>
<accession>A0A1J4JVA7</accession>
<feature type="compositionally biased region" description="Polar residues" evidence="2">
    <location>
        <begin position="146"/>
        <end position="157"/>
    </location>
</feature>
<evidence type="ECO:0008006" key="5">
    <source>
        <dbReference type="Google" id="ProtNLM"/>
    </source>
</evidence>
<comment type="caution">
    <text evidence="3">The sequence shown here is derived from an EMBL/GenBank/DDBJ whole genome shotgun (WGS) entry which is preliminary data.</text>
</comment>
<organism evidence="3 4">
    <name type="scientific">Tritrichomonas foetus</name>
    <dbReference type="NCBI Taxonomy" id="1144522"/>
    <lineage>
        <taxon>Eukaryota</taxon>
        <taxon>Metamonada</taxon>
        <taxon>Parabasalia</taxon>
        <taxon>Tritrichomonadida</taxon>
        <taxon>Tritrichomonadidae</taxon>
        <taxon>Tritrichomonas</taxon>
    </lineage>
</organism>
<keyword evidence="4" id="KW-1185">Reference proteome</keyword>
<feature type="compositionally biased region" description="Polar residues" evidence="2">
    <location>
        <begin position="118"/>
        <end position="127"/>
    </location>
</feature>
<proteinExistence type="predicted"/>
<gene>
    <name evidence="3" type="ORF">TRFO_31733</name>
</gene>
<dbReference type="GeneID" id="94842807"/>